<dbReference type="Proteomes" id="UP000074561">
    <property type="component" value="Chromosome"/>
</dbReference>
<keyword evidence="1 3" id="KW-0378">Hydrolase</keyword>
<reference evidence="3 4" key="1">
    <citation type="submission" date="2015-11" db="EMBL/GenBank/DDBJ databases">
        <title>Exploring the genomic traits of fungus-feeding bacterial genus Collimonas.</title>
        <authorList>
            <person name="Song C."/>
            <person name="Schmidt R."/>
            <person name="de Jager V."/>
            <person name="Krzyzanowska D."/>
            <person name="Jongedijk E."/>
            <person name="Cankar K."/>
            <person name="Beekwilder J."/>
            <person name="van Veen A."/>
            <person name="de Boer W."/>
            <person name="van Veen J.A."/>
            <person name="Garbeva P."/>
        </authorList>
    </citation>
    <scope>NUCLEOTIDE SEQUENCE [LARGE SCALE GENOMIC DNA]</scope>
    <source>
        <strain evidence="3 4">Ter91</strain>
    </source>
</reference>
<evidence type="ECO:0000313" key="4">
    <source>
        <dbReference type="Proteomes" id="UP000074561"/>
    </source>
</evidence>
<dbReference type="PANTHER" id="PTHR48081:SF33">
    <property type="entry name" value="KYNURENINE FORMAMIDASE"/>
    <property type="match status" value="1"/>
</dbReference>
<dbReference type="AlphaFoldDB" id="A0A127QC42"/>
<dbReference type="GO" id="GO:0016787">
    <property type="term" value="F:hydrolase activity"/>
    <property type="evidence" value="ECO:0007669"/>
    <property type="project" value="UniProtKB-KW"/>
</dbReference>
<dbReference type="KEGG" id="cpra:CPter91_5321"/>
<dbReference type="Gene3D" id="3.40.50.1820">
    <property type="entry name" value="alpha/beta hydrolase"/>
    <property type="match status" value="1"/>
</dbReference>
<protein>
    <submittedName>
        <fullName evidence="3">Alpha/beta hydrolase fold family protein</fullName>
    </submittedName>
</protein>
<feature type="domain" description="BD-FAE-like" evidence="2">
    <location>
        <begin position="33"/>
        <end position="206"/>
    </location>
</feature>
<proteinExistence type="predicted"/>
<name>A0A127QC42_9BURK</name>
<dbReference type="InterPro" id="IPR049492">
    <property type="entry name" value="BD-FAE-like_dom"/>
</dbReference>
<dbReference type="STRING" id="279113.CPter91_5321"/>
<dbReference type="InterPro" id="IPR029058">
    <property type="entry name" value="AB_hydrolase_fold"/>
</dbReference>
<gene>
    <name evidence="3" type="ORF">CPter91_5321</name>
</gene>
<dbReference type="EMBL" id="CP013234">
    <property type="protein sequence ID" value="AMP07607.1"/>
    <property type="molecule type" value="Genomic_DNA"/>
</dbReference>
<dbReference type="RefSeq" id="WP_061945315.1">
    <property type="nucleotide sequence ID" value="NZ_CP013234.1"/>
</dbReference>
<accession>A0A127QC42</accession>
<evidence type="ECO:0000256" key="1">
    <source>
        <dbReference type="ARBA" id="ARBA00022801"/>
    </source>
</evidence>
<dbReference type="PANTHER" id="PTHR48081">
    <property type="entry name" value="AB HYDROLASE SUPERFAMILY PROTEIN C4A8.06C"/>
    <property type="match status" value="1"/>
</dbReference>
<evidence type="ECO:0000259" key="2">
    <source>
        <dbReference type="Pfam" id="PF20434"/>
    </source>
</evidence>
<dbReference type="SUPFAM" id="SSF53474">
    <property type="entry name" value="alpha/beta-Hydrolases"/>
    <property type="match status" value="1"/>
</dbReference>
<dbReference type="PATRIC" id="fig|279113.9.peg.5277"/>
<sequence>MFVAEDLSVLSRPAAAPDQVLAYGNAADQIADVRFGDQRAAERPLLLVLHGGFWRPQYDRKEAASMSAALAALGWTVATLEYRRIPGDPDASLKDIASGLEKLPGMIAGHNGRVILVGNSAGGHLALWVAAQSWATILKGVLALAPIADLGLAQKRNLGQGAVMAFLGTTAAERPDADPLQLAAPAARIVIAHGTDDAVVPLEISASYLAAFPCTRLVRLQGSGHFALIDPLNSAWPVVVEELQQLCA</sequence>
<organism evidence="3 4">
    <name type="scientific">Collimonas pratensis</name>
    <dbReference type="NCBI Taxonomy" id="279113"/>
    <lineage>
        <taxon>Bacteria</taxon>
        <taxon>Pseudomonadati</taxon>
        <taxon>Pseudomonadota</taxon>
        <taxon>Betaproteobacteria</taxon>
        <taxon>Burkholderiales</taxon>
        <taxon>Oxalobacteraceae</taxon>
        <taxon>Collimonas</taxon>
    </lineage>
</organism>
<dbReference type="InterPro" id="IPR050300">
    <property type="entry name" value="GDXG_lipolytic_enzyme"/>
</dbReference>
<evidence type="ECO:0000313" key="3">
    <source>
        <dbReference type="EMBL" id="AMP07607.1"/>
    </source>
</evidence>
<dbReference type="Pfam" id="PF20434">
    <property type="entry name" value="BD-FAE"/>
    <property type="match status" value="1"/>
</dbReference>